<accession>A0ACC3SWA0</accession>
<reference evidence="2" key="1">
    <citation type="journal article" date="2024" name="Front. Bioeng. Biotechnol.">
        <title>Genome-scale model development and genomic sequencing of the oleaginous clade Lipomyces.</title>
        <authorList>
            <person name="Czajka J.J."/>
            <person name="Han Y."/>
            <person name="Kim J."/>
            <person name="Mondo S.J."/>
            <person name="Hofstad B.A."/>
            <person name="Robles A."/>
            <person name="Haridas S."/>
            <person name="Riley R."/>
            <person name="LaButti K."/>
            <person name="Pangilinan J."/>
            <person name="Andreopoulos W."/>
            <person name="Lipzen A."/>
            <person name="Yan J."/>
            <person name="Wang M."/>
            <person name="Ng V."/>
            <person name="Grigoriev I.V."/>
            <person name="Spatafora J.W."/>
            <person name="Magnuson J.K."/>
            <person name="Baker S.E."/>
            <person name="Pomraning K.R."/>
        </authorList>
    </citation>
    <scope>NUCLEOTIDE SEQUENCE [LARGE SCALE GENOMIC DNA]</scope>
    <source>
        <strain evidence="2">CBS 7786</strain>
    </source>
</reference>
<dbReference type="EMBL" id="MU971401">
    <property type="protein sequence ID" value="KAK9235908.1"/>
    <property type="molecule type" value="Genomic_DNA"/>
</dbReference>
<name>A0ACC3SWA0_LIPKO</name>
<gene>
    <name evidence="1" type="ORF">V1525DRAFT_420931</name>
</gene>
<organism evidence="1 2">
    <name type="scientific">Lipomyces kononenkoae</name>
    <name type="common">Yeast</name>
    <dbReference type="NCBI Taxonomy" id="34357"/>
    <lineage>
        <taxon>Eukaryota</taxon>
        <taxon>Fungi</taxon>
        <taxon>Dikarya</taxon>
        <taxon>Ascomycota</taxon>
        <taxon>Saccharomycotina</taxon>
        <taxon>Lipomycetes</taxon>
        <taxon>Lipomycetales</taxon>
        <taxon>Lipomycetaceae</taxon>
        <taxon>Lipomyces</taxon>
    </lineage>
</organism>
<sequence length="198" mass="21564">MSLSSTPKSSRVRRLPLIAGFVAATVVLPVAYYYLAGPISQWWNQSPLPPDISREVTGSKTVTKGSRKRKRVALIISETFANPNILSPSTQAVVDLIILYPTYLSAASSLPSVQELQRAYVAHPTHVLEVSKAESVKPLLRHLALDGNDPITVVVADEHVDLVKDDENIAKFVGDVVTIVGTPDDAEKQWNDAVVRIS</sequence>
<keyword evidence="2" id="KW-1185">Reference proteome</keyword>
<proteinExistence type="predicted"/>
<protein>
    <submittedName>
        <fullName evidence="1">Uncharacterized protein</fullName>
    </submittedName>
</protein>
<comment type="caution">
    <text evidence="1">The sequence shown here is derived from an EMBL/GenBank/DDBJ whole genome shotgun (WGS) entry which is preliminary data.</text>
</comment>
<dbReference type="Proteomes" id="UP001433508">
    <property type="component" value="Unassembled WGS sequence"/>
</dbReference>
<evidence type="ECO:0000313" key="2">
    <source>
        <dbReference type="Proteomes" id="UP001433508"/>
    </source>
</evidence>
<evidence type="ECO:0000313" key="1">
    <source>
        <dbReference type="EMBL" id="KAK9235908.1"/>
    </source>
</evidence>